<protein>
    <recommendedName>
        <fullName evidence="4">DUF3560 domain-containing protein</fullName>
    </recommendedName>
</protein>
<sequence length="681" mass="74631">MDNRYRTVTLTFAGDGECSACGHEDAPLYSGGELASVCPACVAATFPPPPWEGDCPPEKADVVITHTRADGTLLEGSRKGDGIFEAIRPHGWRYFPSLGSLGLTHSRDTSADRYKIDPAAKAIRELGFTVCIVVNEDERRAFADAEADREQRAESRAERFEDRASRATASSDASYQRSKQISERFYMGQPILVGHHSEGRARRDHARMDNAMRKSINEGERAKHWAQRAESSGAYAEHRTNPARTLRRIETKEADLRGVVRWQRGESNNGHSVRLSPAVVVELSRRRDELTEEVGYWRSIVAKAAAEGFKVWGADDFTKGDFVRSRGSWYEVLRVNKKSLTVAWNLRLSPRTVMTAADATFEDGQVGRQPVDYSDVKTRMGAGDMARYLERDRTPSIADAKALMDGVTAASPQNQDQPPAEVEGSADIPERLRALLAEGEQMLRLPESEWSFTSSRGQVYRVRMVTGRDVTSDLHFQVRTVDAKGTAVGVGKDWSGTLEVIREHATAAGEHGGKQCQRCGRVWGKGLGSPQTPATCTPGHWSYCDRAAVPVEQDTPVSAPAKPKTKKRTSGPKMVIVTAAYGSRQARMVYANGRGTVREDIPATFIDAPEGVKFNEGPASAAVWQGVDEALEKAGFVRLGGNSGRTGSPGKGIRAKITEREDEPPRAEVAPETQDTDSQAN</sequence>
<comment type="caution">
    <text evidence="2">The sequence shown here is derived from an EMBL/GenBank/DDBJ whole genome shotgun (WGS) entry which is preliminary data.</text>
</comment>
<reference evidence="2 3" key="1">
    <citation type="submission" date="2016-08" db="EMBL/GenBank/DDBJ databases">
        <title>The complete genome of Streptomyces subrutilus 10-1-1.</title>
        <authorList>
            <person name="Chen X."/>
        </authorList>
    </citation>
    <scope>NUCLEOTIDE SEQUENCE [LARGE SCALE GENOMIC DNA]</scope>
    <source>
        <strain evidence="2 3">10-1-1</strain>
        <plasmid evidence="3">pacmp2</plasmid>
    </source>
</reference>
<organism evidence="2 3">
    <name type="scientific">Streptomyces subrutilus</name>
    <dbReference type="NCBI Taxonomy" id="36818"/>
    <lineage>
        <taxon>Bacteria</taxon>
        <taxon>Bacillati</taxon>
        <taxon>Actinomycetota</taxon>
        <taxon>Actinomycetes</taxon>
        <taxon>Kitasatosporales</taxon>
        <taxon>Streptomycetaceae</taxon>
        <taxon>Streptomyces</taxon>
    </lineage>
</organism>
<feature type="region of interest" description="Disordered" evidence="1">
    <location>
        <begin position="639"/>
        <end position="681"/>
    </location>
</feature>
<evidence type="ECO:0000256" key="1">
    <source>
        <dbReference type="SAM" id="MobiDB-lite"/>
    </source>
</evidence>
<feature type="compositionally biased region" description="Gly residues" evidence="1">
    <location>
        <begin position="641"/>
        <end position="650"/>
    </location>
</feature>
<proteinExistence type="predicted"/>
<feature type="compositionally biased region" description="Basic and acidic residues" evidence="1">
    <location>
        <begin position="656"/>
        <end position="666"/>
    </location>
</feature>
<dbReference type="InterPro" id="IPR021944">
    <property type="entry name" value="DUF3560"/>
</dbReference>
<geneLocation type="plasmid" evidence="3">
    <name>pacmp2</name>
</geneLocation>
<evidence type="ECO:0000313" key="3">
    <source>
        <dbReference type="Proteomes" id="UP000095705"/>
    </source>
</evidence>
<feature type="compositionally biased region" description="Basic and acidic residues" evidence="1">
    <location>
        <begin position="143"/>
        <end position="165"/>
    </location>
</feature>
<feature type="region of interest" description="Disordered" evidence="1">
    <location>
        <begin position="143"/>
        <end position="176"/>
    </location>
</feature>
<dbReference type="AlphaFoldDB" id="A0A1E5NXJ4"/>
<name>A0A1E5NXJ4_9ACTN</name>
<accession>A0A1E5NXJ4</accession>
<dbReference type="Pfam" id="PF12083">
    <property type="entry name" value="DUF3560"/>
    <property type="match status" value="1"/>
</dbReference>
<dbReference type="Proteomes" id="UP000095705">
    <property type="component" value="Plasmid pACMP2"/>
</dbReference>
<keyword evidence="2" id="KW-0614">Plasmid</keyword>
<keyword evidence="3" id="KW-1185">Reference proteome</keyword>
<gene>
    <name evidence="2" type="ORF">BGK67_35385</name>
</gene>
<evidence type="ECO:0008006" key="4">
    <source>
        <dbReference type="Google" id="ProtNLM"/>
    </source>
</evidence>
<dbReference type="EMBL" id="MEHK01000006">
    <property type="protein sequence ID" value="OEJ20920.1"/>
    <property type="molecule type" value="Genomic_DNA"/>
</dbReference>
<evidence type="ECO:0000313" key="2">
    <source>
        <dbReference type="EMBL" id="OEJ20920.1"/>
    </source>
</evidence>